<keyword evidence="1" id="KW-0805">Transcription regulation</keyword>
<feature type="domain" description="HTH araC/xylS-type" evidence="3">
    <location>
        <begin position="1"/>
        <end position="28"/>
    </location>
</feature>
<keyword evidence="2" id="KW-0804">Transcription</keyword>
<reference evidence="4 5" key="1">
    <citation type="submission" date="2020-01" db="EMBL/GenBank/DDBJ databases">
        <authorList>
            <person name="Kim M.K."/>
        </authorList>
    </citation>
    <scope>NUCLEOTIDE SEQUENCE [LARGE SCALE GENOMIC DNA]</scope>
    <source>
        <strain evidence="4 5">172606-1</strain>
    </source>
</reference>
<proteinExistence type="predicted"/>
<dbReference type="AlphaFoldDB" id="A0A6C0GPQ4"/>
<dbReference type="Gene3D" id="1.10.10.60">
    <property type="entry name" value="Homeodomain-like"/>
    <property type="match status" value="1"/>
</dbReference>
<dbReference type="EMBL" id="CP048222">
    <property type="protein sequence ID" value="QHT70011.1"/>
    <property type="molecule type" value="Genomic_DNA"/>
</dbReference>
<gene>
    <name evidence="4" type="ORF">GXP67_26880</name>
</gene>
<dbReference type="SUPFAM" id="SSF46689">
    <property type="entry name" value="Homeodomain-like"/>
    <property type="match status" value="1"/>
</dbReference>
<organism evidence="4 5">
    <name type="scientific">Rhodocytophaga rosea</name>
    <dbReference type="NCBI Taxonomy" id="2704465"/>
    <lineage>
        <taxon>Bacteria</taxon>
        <taxon>Pseudomonadati</taxon>
        <taxon>Bacteroidota</taxon>
        <taxon>Cytophagia</taxon>
        <taxon>Cytophagales</taxon>
        <taxon>Rhodocytophagaceae</taxon>
        <taxon>Rhodocytophaga</taxon>
    </lineage>
</organism>
<name>A0A6C0GPQ4_9BACT</name>
<evidence type="ECO:0000313" key="5">
    <source>
        <dbReference type="Proteomes" id="UP000480178"/>
    </source>
</evidence>
<dbReference type="GO" id="GO:0003700">
    <property type="term" value="F:DNA-binding transcription factor activity"/>
    <property type="evidence" value="ECO:0007669"/>
    <property type="project" value="InterPro"/>
</dbReference>
<dbReference type="KEGG" id="rhoz:GXP67_26880"/>
<dbReference type="Proteomes" id="UP000480178">
    <property type="component" value="Chromosome"/>
</dbReference>
<evidence type="ECO:0000256" key="1">
    <source>
        <dbReference type="ARBA" id="ARBA00023015"/>
    </source>
</evidence>
<dbReference type="PROSITE" id="PS01124">
    <property type="entry name" value="HTH_ARAC_FAMILY_2"/>
    <property type="match status" value="1"/>
</dbReference>
<dbReference type="GO" id="GO:0043565">
    <property type="term" value="F:sequence-specific DNA binding"/>
    <property type="evidence" value="ECO:0007669"/>
    <property type="project" value="InterPro"/>
</dbReference>
<dbReference type="InterPro" id="IPR018060">
    <property type="entry name" value="HTH_AraC"/>
</dbReference>
<sequence>MSGFSHMSYFSKSFKEQFGVLPSEYARQSN</sequence>
<evidence type="ECO:0000259" key="3">
    <source>
        <dbReference type="PROSITE" id="PS01124"/>
    </source>
</evidence>
<accession>A0A6C0GPQ4</accession>
<protein>
    <submittedName>
        <fullName evidence="4">AraC family transcriptional regulator</fullName>
    </submittedName>
</protein>
<dbReference type="InterPro" id="IPR009057">
    <property type="entry name" value="Homeodomain-like_sf"/>
</dbReference>
<evidence type="ECO:0000313" key="4">
    <source>
        <dbReference type="EMBL" id="QHT70011.1"/>
    </source>
</evidence>
<evidence type="ECO:0000256" key="2">
    <source>
        <dbReference type="ARBA" id="ARBA00023163"/>
    </source>
</evidence>
<keyword evidence="5" id="KW-1185">Reference proteome</keyword>